<reference evidence="3 5" key="2">
    <citation type="submission" date="2018-06" db="EMBL/GenBank/DDBJ databases">
        <authorList>
            <consortium name="Pathogen Informatics"/>
            <person name="Doyle S."/>
        </authorList>
    </citation>
    <scope>NUCLEOTIDE SEQUENCE [LARGE SCALE GENOMIC DNA]</scope>
    <source>
        <strain evidence="3 5">NCTC11212</strain>
    </source>
</reference>
<evidence type="ECO:0000313" key="2">
    <source>
        <dbReference type="EMBL" id="SKB78265.1"/>
    </source>
</evidence>
<evidence type="ECO:0000313" key="4">
    <source>
        <dbReference type="Proteomes" id="UP000190669"/>
    </source>
</evidence>
<dbReference type="Proteomes" id="UP000190669">
    <property type="component" value="Unassembled WGS sequence"/>
</dbReference>
<dbReference type="KEGG" id="cbp:EB354_04720"/>
<keyword evidence="4" id="KW-1185">Reference proteome</keyword>
<accession>A0AAX2IIL4</accession>
<dbReference type="AlphaFoldDB" id="A0AAX2IIL4"/>
<sequence>MFFSKLLYFLQTSLELNLNRILKRKRPVFLFDKRMFFYTNKNMFFLLLFLSSWAFPAPIHEGGIVVQGDSIIYEELAEKREVIPLIYVSKGAVLVDNNAVLNATIIKEGELPKVKTTKTQIVNQKNTKSYKKVNYVKKINVDFFYKNSNESFHTGKIEENEVFTLVNYSFSGKALVLFMFLLGLSTLFCTFILSQYSYNARFCDYLFKSFRIRPPPQVWARYS</sequence>
<reference evidence="2 4" key="1">
    <citation type="submission" date="2017-02" db="EMBL/GenBank/DDBJ databases">
        <authorList>
            <person name="Varghese N."/>
            <person name="Submissions S."/>
        </authorList>
    </citation>
    <scope>NUCLEOTIDE SEQUENCE [LARGE SCALE GENOMIC DNA]</scope>
    <source>
        <strain evidence="2 4">DSM 16775</strain>
    </source>
</reference>
<name>A0AAX2IIL4_9FLAO</name>
<keyword evidence="1" id="KW-1133">Transmembrane helix</keyword>
<evidence type="ECO:0000313" key="5">
    <source>
        <dbReference type="Proteomes" id="UP000251937"/>
    </source>
</evidence>
<gene>
    <name evidence="3" type="ORF">NCTC11212_00618</name>
    <name evidence="2" type="ORF">SAMN05421800_108126</name>
</gene>
<protein>
    <submittedName>
        <fullName evidence="3">Uncharacterized protein</fullName>
    </submittedName>
</protein>
<keyword evidence="1" id="KW-0472">Membrane</keyword>
<proteinExistence type="predicted"/>
<dbReference type="EMBL" id="UAVR01000004">
    <property type="protein sequence ID" value="SQA87747.1"/>
    <property type="molecule type" value="Genomic_DNA"/>
</dbReference>
<organism evidence="3 5">
    <name type="scientific">Chryseobacterium balustinum</name>
    <dbReference type="NCBI Taxonomy" id="246"/>
    <lineage>
        <taxon>Bacteria</taxon>
        <taxon>Pseudomonadati</taxon>
        <taxon>Bacteroidota</taxon>
        <taxon>Flavobacteriia</taxon>
        <taxon>Flavobacteriales</taxon>
        <taxon>Weeksellaceae</taxon>
        <taxon>Chryseobacterium group</taxon>
        <taxon>Chryseobacterium</taxon>
    </lineage>
</organism>
<keyword evidence="1" id="KW-0812">Transmembrane</keyword>
<dbReference type="EMBL" id="FUZE01000008">
    <property type="protein sequence ID" value="SKB78265.1"/>
    <property type="molecule type" value="Genomic_DNA"/>
</dbReference>
<comment type="caution">
    <text evidence="3">The sequence shown here is derived from an EMBL/GenBank/DDBJ whole genome shotgun (WGS) entry which is preliminary data.</text>
</comment>
<evidence type="ECO:0000256" key="1">
    <source>
        <dbReference type="SAM" id="Phobius"/>
    </source>
</evidence>
<evidence type="ECO:0000313" key="3">
    <source>
        <dbReference type="EMBL" id="SQA87747.1"/>
    </source>
</evidence>
<feature type="transmembrane region" description="Helical" evidence="1">
    <location>
        <begin position="174"/>
        <end position="193"/>
    </location>
</feature>
<dbReference type="Proteomes" id="UP000251937">
    <property type="component" value="Unassembled WGS sequence"/>
</dbReference>